<evidence type="ECO:0000256" key="2">
    <source>
        <dbReference type="SAM" id="Phobius"/>
    </source>
</evidence>
<gene>
    <name evidence="3" type="ORF">E4K65_20160</name>
</gene>
<dbReference type="AlphaFoldDB" id="A0A4Y9LUG3"/>
<evidence type="ECO:0000313" key="4">
    <source>
        <dbReference type="Proteomes" id="UP000297966"/>
    </source>
</evidence>
<keyword evidence="4" id="KW-1185">Reference proteome</keyword>
<name>A0A4Y9LUG3_9BRAD</name>
<dbReference type="InterPro" id="IPR048136">
    <property type="entry name" value="STM3941-like"/>
</dbReference>
<keyword evidence="2" id="KW-0812">Transmembrane</keyword>
<dbReference type="OrthoDB" id="8224875at2"/>
<feature type="region of interest" description="Disordered" evidence="1">
    <location>
        <begin position="208"/>
        <end position="233"/>
    </location>
</feature>
<feature type="transmembrane region" description="Helical" evidence="2">
    <location>
        <begin position="85"/>
        <end position="102"/>
    </location>
</feature>
<accession>A0A4Y9LUG3</accession>
<comment type="caution">
    <text evidence="3">The sequence shown here is derived from an EMBL/GenBank/DDBJ whole genome shotgun (WGS) entry which is preliminary data.</text>
</comment>
<proteinExistence type="predicted"/>
<feature type="region of interest" description="Disordered" evidence="1">
    <location>
        <begin position="1"/>
        <end position="24"/>
    </location>
</feature>
<keyword evidence="2" id="KW-1133">Transmembrane helix</keyword>
<evidence type="ECO:0000256" key="1">
    <source>
        <dbReference type="SAM" id="MobiDB-lite"/>
    </source>
</evidence>
<evidence type="ECO:0000313" key="3">
    <source>
        <dbReference type="EMBL" id="TFV46493.1"/>
    </source>
</evidence>
<feature type="transmembrane region" description="Helical" evidence="2">
    <location>
        <begin position="53"/>
        <end position="73"/>
    </location>
</feature>
<reference evidence="3 4" key="1">
    <citation type="submission" date="2019-03" db="EMBL/GenBank/DDBJ databases">
        <title>Bradyrhizobium diversity isolated from nodules of Chamaecrista fasciculata.</title>
        <authorList>
            <person name="Klepa M.S."/>
            <person name="Urquiaga M.O."/>
            <person name="Hungria M."/>
            <person name="Delamuta J.R."/>
        </authorList>
    </citation>
    <scope>NUCLEOTIDE SEQUENCE [LARGE SCALE GENOMIC DNA]</scope>
    <source>
        <strain evidence="3 4">CNPSo 3448</strain>
    </source>
</reference>
<organism evidence="3 4">
    <name type="scientific">Bradyrhizobium niftali</name>
    <dbReference type="NCBI Taxonomy" id="2560055"/>
    <lineage>
        <taxon>Bacteria</taxon>
        <taxon>Pseudomonadati</taxon>
        <taxon>Pseudomonadota</taxon>
        <taxon>Alphaproteobacteria</taxon>
        <taxon>Hyphomicrobiales</taxon>
        <taxon>Nitrobacteraceae</taxon>
        <taxon>Bradyrhizobium</taxon>
    </lineage>
</organism>
<keyword evidence="2" id="KW-0472">Membrane</keyword>
<protein>
    <recommendedName>
        <fullName evidence="5">PH domain-containing protein</fullName>
    </recommendedName>
</protein>
<dbReference type="Proteomes" id="UP000297966">
    <property type="component" value="Unassembled WGS sequence"/>
</dbReference>
<evidence type="ECO:0008006" key="5">
    <source>
        <dbReference type="Google" id="ProtNLM"/>
    </source>
</evidence>
<feature type="compositionally biased region" description="Basic and acidic residues" evidence="1">
    <location>
        <begin position="1"/>
        <end position="21"/>
    </location>
</feature>
<sequence length="233" mass="25051">MLRRPLANDHAGESMHAHPDRPPLALANGPQSVAPAVSIDAAYDLDINPCATYLRLLVAAGFAMTLFGASLAFDWGGLGDYDTTVGYAGVALFGVVTSRLIWMLPAERGPVVIVTPAGIRDLRIGNEFLPWESIAEVSTEQRRSHRMIVPTPTLALPRQLAGIRARIRSMSRGAQDGRIVVRRDGLAIGFDTLLRACRDCHAASYSRTALRRDRDQGAPDSGPLSQGLAVQAS</sequence>
<dbReference type="EMBL" id="SPQT01000011">
    <property type="protein sequence ID" value="TFV46493.1"/>
    <property type="molecule type" value="Genomic_DNA"/>
</dbReference>
<dbReference type="NCBIfam" id="NF041635">
    <property type="entry name" value="STM3941_fam"/>
    <property type="match status" value="1"/>
</dbReference>